<dbReference type="Proteomes" id="UP000821845">
    <property type="component" value="Chromosome 3"/>
</dbReference>
<evidence type="ECO:0000313" key="1">
    <source>
        <dbReference type="EMBL" id="KAH6934853.1"/>
    </source>
</evidence>
<sequence>MAATAGTVFSLQVRVSPRGQRLVSRGPPWATTCAAGSARLAGVPKRRSRCRRPPPHCATVTARAKIMHNNVKTTTKGSNKCSGAGDDGSAALMFASLSADRFINGLLQVRRDAAVHLFAAACLVALWRWLPGGHEHGWSYALWLLGALLTLLALTLLLGWALTSFLLPNAKLSPRGKAVLITGCDRGFGQLLAKRLDSEGYKVFAGCLFPEQSRSELEESSRSGLRVVPLDVTDDKQVAEAVTLVERELAGQHQLWGVVCNAGVNIFTEFEWTSQREVSWMFDVNVHGTVRVTRAFLPLLRRSRGRLVFIASYAGRVAPLWIVPYAMTKAAVIALADGLRRELAQWGVGVSTIEPTYYVTEINPRVEQDLLKRFAAVPDHVRAAYGEDYARDRCRAMVRFLSRVSRCELSEVVDAMAHALTRTRPRRYYRCDGTAGWLLALLLFNLPSMVSDAAVAMTWKSRYAPDARGMLQRVRRPEDKVA</sequence>
<gene>
    <name evidence="1" type="ORF">HPB50_001537</name>
</gene>
<protein>
    <submittedName>
        <fullName evidence="1">Uncharacterized protein</fullName>
    </submittedName>
</protein>
<reference evidence="1" key="1">
    <citation type="submission" date="2020-05" db="EMBL/GenBank/DDBJ databases">
        <title>Large-scale comparative analyses of tick genomes elucidate their genetic diversity and vector capacities.</title>
        <authorList>
            <person name="Jia N."/>
            <person name="Wang J."/>
            <person name="Shi W."/>
            <person name="Du L."/>
            <person name="Sun Y."/>
            <person name="Zhan W."/>
            <person name="Jiang J."/>
            <person name="Wang Q."/>
            <person name="Zhang B."/>
            <person name="Ji P."/>
            <person name="Sakyi L.B."/>
            <person name="Cui X."/>
            <person name="Yuan T."/>
            <person name="Jiang B."/>
            <person name="Yang W."/>
            <person name="Lam T.T.-Y."/>
            <person name="Chang Q."/>
            <person name="Ding S."/>
            <person name="Wang X."/>
            <person name="Zhu J."/>
            <person name="Ruan X."/>
            <person name="Zhao L."/>
            <person name="Wei J."/>
            <person name="Que T."/>
            <person name="Du C."/>
            <person name="Cheng J."/>
            <person name="Dai P."/>
            <person name="Han X."/>
            <person name="Huang E."/>
            <person name="Gao Y."/>
            <person name="Liu J."/>
            <person name="Shao H."/>
            <person name="Ye R."/>
            <person name="Li L."/>
            <person name="Wei W."/>
            <person name="Wang X."/>
            <person name="Wang C."/>
            <person name="Yang T."/>
            <person name="Huo Q."/>
            <person name="Li W."/>
            <person name="Guo W."/>
            <person name="Chen H."/>
            <person name="Zhou L."/>
            <person name="Ni X."/>
            <person name="Tian J."/>
            <person name="Zhou Y."/>
            <person name="Sheng Y."/>
            <person name="Liu T."/>
            <person name="Pan Y."/>
            <person name="Xia L."/>
            <person name="Li J."/>
            <person name="Zhao F."/>
            <person name="Cao W."/>
        </authorList>
    </citation>
    <scope>NUCLEOTIDE SEQUENCE</scope>
    <source>
        <strain evidence="1">Hyas-2018</strain>
    </source>
</reference>
<name>A0ACB7SJF6_HYAAI</name>
<accession>A0ACB7SJF6</accession>
<dbReference type="EMBL" id="CM023483">
    <property type="protein sequence ID" value="KAH6934853.1"/>
    <property type="molecule type" value="Genomic_DNA"/>
</dbReference>
<keyword evidence="2" id="KW-1185">Reference proteome</keyword>
<proteinExistence type="predicted"/>
<evidence type="ECO:0000313" key="2">
    <source>
        <dbReference type="Proteomes" id="UP000821845"/>
    </source>
</evidence>
<organism evidence="1 2">
    <name type="scientific">Hyalomma asiaticum</name>
    <name type="common">Tick</name>
    <dbReference type="NCBI Taxonomy" id="266040"/>
    <lineage>
        <taxon>Eukaryota</taxon>
        <taxon>Metazoa</taxon>
        <taxon>Ecdysozoa</taxon>
        <taxon>Arthropoda</taxon>
        <taxon>Chelicerata</taxon>
        <taxon>Arachnida</taxon>
        <taxon>Acari</taxon>
        <taxon>Parasitiformes</taxon>
        <taxon>Ixodida</taxon>
        <taxon>Ixodoidea</taxon>
        <taxon>Ixodidae</taxon>
        <taxon>Hyalomminae</taxon>
        <taxon>Hyalomma</taxon>
    </lineage>
</organism>
<comment type="caution">
    <text evidence="1">The sequence shown here is derived from an EMBL/GenBank/DDBJ whole genome shotgun (WGS) entry which is preliminary data.</text>
</comment>